<reference evidence="2" key="1">
    <citation type="submission" date="2017-09" db="EMBL/GenBank/DDBJ databases">
        <authorList>
            <person name="Varghese N."/>
            <person name="Submissions S."/>
        </authorList>
    </citation>
    <scope>NUCLEOTIDE SEQUENCE [LARGE SCALE GENOMIC DNA]</scope>
    <source>
        <strain evidence="2">DSM 29961</strain>
    </source>
</reference>
<evidence type="ECO:0000313" key="2">
    <source>
        <dbReference type="Proteomes" id="UP000219452"/>
    </source>
</evidence>
<proteinExistence type="predicted"/>
<dbReference type="RefSeq" id="WP_097132099.1">
    <property type="nucleotide sequence ID" value="NZ_OCNH01000010.1"/>
</dbReference>
<dbReference type="Proteomes" id="UP000219452">
    <property type="component" value="Unassembled WGS sequence"/>
</dbReference>
<keyword evidence="2" id="KW-1185">Reference proteome</keyword>
<dbReference type="AlphaFoldDB" id="A0A286GW13"/>
<evidence type="ECO:0000313" key="1">
    <source>
        <dbReference type="EMBL" id="SOD99710.1"/>
    </source>
</evidence>
<gene>
    <name evidence="1" type="ORF">SAMN06269250_0123</name>
</gene>
<protein>
    <submittedName>
        <fullName evidence="1">Uncharacterized protein</fullName>
    </submittedName>
</protein>
<dbReference type="EMBL" id="OCNH01000010">
    <property type="protein sequence ID" value="SOD99710.1"/>
    <property type="molecule type" value="Genomic_DNA"/>
</dbReference>
<accession>A0A286GW13</accession>
<name>A0A286GW13_9BACT</name>
<sequence length="284" mass="31475">MTPHPIDTPLDQLVTHLSALLGKEGIQRLRQNPNFALPYADEVLTDADWLSRALQTILPIEDIRAIGEGVANLTLELQRPLLQQIEGLRWEQFEQQGAVEKSTQLTAEAQAGRERAEVEAFRLRKEQAALLPTDLFVASFFIADDEVPIRELLLEAAHQSTTGLAEFLKGFVPGWTRVKAVVSHPAGEVQIDLQQAHQALTDLLAGLSGLHIPQRRALLEKVAQWASRPFPDYIFVSPEESPQPDPALHNVHGLSGSTIVEGRSFAIIRRQSRTVVMYADVIVA</sequence>
<dbReference type="OrthoDB" id="935162at2"/>
<organism evidence="1 2">
    <name type="scientific">Spirosoma fluviale</name>
    <dbReference type="NCBI Taxonomy" id="1597977"/>
    <lineage>
        <taxon>Bacteria</taxon>
        <taxon>Pseudomonadati</taxon>
        <taxon>Bacteroidota</taxon>
        <taxon>Cytophagia</taxon>
        <taxon>Cytophagales</taxon>
        <taxon>Cytophagaceae</taxon>
        <taxon>Spirosoma</taxon>
    </lineage>
</organism>